<keyword evidence="5" id="KW-0378">Hydrolase</keyword>
<keyword evidence="1" id="KW-0808">Transferase</keyword>
<evidence type="ECO:0000256" key="1">
    <source>
        <dbReference type="ARBA" id="ARBA00022679"/>
    </source>
</evidence>
<dbReference type="PANTHER" id="PTHR37984">
    <property type="entry name" value="PROTEIN CBG26694"/>
    <property type="match status" value="1"/>
</dbReference>
<dbReference type="AlphaFoldDB" id="A0AAV8WZ80"/>
<keyword evidence="6" id="KW-0695">RNA-directed DNA polymerase</keyword>
<feature type="domain" description="Reverse transcriptase RNase H-like" evidence="7">
    <location>
        <begin position="2"/>
        <end position="55"/>
    </location>
</feature>
<protein>
    <recommendedName>
        <fullName evidence="7">Reverse transcriptase RNase H-like domain-containing protein</fullName>
    </recommendedName>
</protein>
<evidence type="ECO:0000256" key="5">
    <source>
        <dbReference type="ARBA" id="ARBA00022801"/>
    </source>
</evidence>
<evidence type="ECO:0000256" key="3">
    <source>
        <dbReference type="ARBA" id="ARBA00022722"/>
    </source>
</evidence>
<reference evidence="8" key="1">
    <citation type="journal article" date="2023" name="Insect Mol. Biol.">
        <title>Genome sequencing provides insights into the evolution of gene families encoding plant cell wall-degrading enzymes in longhorned beetles.</title>
        <authorList>
            <person name="Shin N.R."/>
            <person name="Okamura Y."/>
            <person name="Kirsch R."/>
            <person name="Pauchet Y."/>
        </authorList>
    </citation>
    <scope>NUCLEOTIDE SEQUENCE</scope>
    <source>
        <strain evidence="8">RBIC_L_NR</strain>
    </source>
</reference>
<dbReference type="GO" id="GO:0004519">
    <property type="term" value="F:endonuclease activity"/>
    <property type="evidence" value="ECO:0007669"/>
    <property type="project" value="UniProtKB-KW"/>
</dbReference>
<sequence length="191" mass="22906">MAGITWVCKRLEEYLLGKFFTIQTDHLPLLSILKEKPINDLTVRLQRFRLRLTRFTYEIEHVPGRSFHIPDRLSRRPLPEGDKDKDVFEEEEVIFHVNVINKQLLEDDLKTSEKRITEAQKREFMKLGEYVEKGWPDKKKVTEECQKYFKYKKDNILQGHPVLQGYNNYPTISIQRNIKKYTYWTSGNKQL</sequence>
<dbReference type="InterPro" id="IPR043502">
    <property type="entry name" value="DNA/RNA_pol_sf"/>
</dbReference>
<dbReference type="InterPro" id="IPR050951">
    <property type="entry name" value="Retrovirus_Pol_polyprotein"/>
</dbReference>
<dbReference type="GO" id="GO:0003964">
    <property type="term" value="F:RNA-directed DNA polymerase activity"/>
    <property type="evidence" value="ECO:0007669"/>
    <property type="project" value="UniProtKB-KW"/>
</dbReference>
<keyword evidence="3" id="KW-0540">Nuclease</keyword>
<gene>
    <name evidence="8" type="ORF">NQ314_015231</name>
</gene>
<dbReference type="GO" id="GO:0016787">
    <property type="term" value="F:hydrolase activity"/>
    <property type="evidence" value="ECO:0007669"/>
    <property type="project" value="UniProtKB-KW"/>
</dbReference>
<dbReference type="EMBL" id="JANEYF010004223">
    <property type="protein sequence ID" value="KAJ8931834.1"/>
    <property type="molecule type" value="Genomic_DNA"/>
</dbReference>
<evidence type="ECO:0000313" key="9">
    <source>
        <dbReference type="Proteomes" id="UP001162156"/>
    </source>
</evidence>
<keyword evidence="9" id="KW-1185">Reference proteome</keyword>
<evidence type="ECO:0000259" key="7">
    <source>
        <dbReference type="Pfam" id="PF17917"/>
    </source>
</evidence>
<evidence type="ECO:0000256" key="4">
    <source>
        <dbReference type="ARBA" id="ARBA00022759"/>
    </source>
</evidence>
<dbReference type="PANTHER" id="PTHR37984:SF9">
    <property type="entry name" value="INTEGRASE CATALYTIC DOMAIN-CONTAINING PROTEIN"/>
    <property type="match status" value="1"/>
</dbReference>
<dbReference type="Proteomes" id="UP001162156">
    <property type="component" value="Unassembled WGS sequence"/>
</dbReference>
<evidence type="ECO:0000313" key="8">
    <source>
        <dbReference type="EMBL" id="KAJ8931834.1"/>
    </source>
</evidence>
<keyword evidence="4" id="KW-0255">Endonuclease</keyword>
<comment type="caution">
    <text evidence="8">The sequence shown here is derived from an EMBL/GenBank/DDBJ whole genome shotgun (WGS) entry which is preliminary data.</text>
</comment>
<dbReference type="Pfam" id="PF17917">
    <property type="entry name" value="RT_RNaseH"/>
    <property type="match status" value="1"/>
</dbReference>
<dbReference type="InterPro" id="IPR041373">
    <property type="entry name" value="RT_RNaseH"/>
</dbReference>
<dbReference type="SUPFAM" id="SSF56672">
    <property type="entry name" value="DNA/RNA polymerases"/>
    <property type="match status" value="1"/>
</dbReference>
<organism evidence="8 9">
    <name type="scientific">Rhamnusium bicolor</name>
    <dbReference type="NCBI Taxonomy" id="1586634"/>
    <lineage>
        <taxon>Eukaryota</taxon>
        <taxon>Metazoa</taxon>
        <taxon>Ecdysozoa</taxon>
        <taxon>Arthropoda</taxon>
        <taxon>Hexapoda</taxon>
        <taxon>Insecta</taxon>
        <taxon>Pterygota</taxon>
        <taxon>Neoptera</taxon>
        <taxon>Endopterygota</taxon>
        <taxon>Coleoptera</taxon>
        <taxon>Polyphaga</taxon>
        <taxon>Cucujiformia</taxon>
        <taxon>Chrysomeloidea</taxon>
        <taxon>Cerambycidae</taxon>
        <taxon>Lepturinae</taxon>
        <taxon>Rhagiini</taxon>
        <taxon>Rhamnusium</taxon>
    </lineage>
</organism>
<evidence type="ECO:0000256" key="2">
    <source>
        <dbReference type="ARBA" id="ARBA00022695"/>
    </source>
</evidence>
<accession>A0AAV8WZ80</accession>
<proteinExistence type="predicted"/>
<keyword evidence="2" id="KW-0548">Nucleotidyltransferase</keyword>
<name>A0AAV8WZ80_9CUCU</name>
<evidence type="ECO:0000256" key="6">
    <source>
        <dbReference type="ARBA" id="ARBA00022918"/>
    </source>
</evidence>